<accession>A0ABQ0C9X9</accession>
<dbReference type="InterPro" id="IPR058031">
    <property type="entry name" value="AAA_lid_NorR"/>
</dbReference>
<dbReference type="InterPro" id="IPR025943">
    <property type="entry name" value="Sigma_54_int_dom_ATP-bd_2"/>
</dbReference>
<dbReference type="SMART" id="SM00448">
    <property type="entry name" value="REC"/>
    <property type="match status" value="1"/>
</dbReference>
<keyword evidence="10" id="KW-1185">Reference proteome</keyword>
<dbReference type="Gene3D" id="1.10.10.60">
    <property type="entry name" value="Homeodomain-like"/>
    <property type="match status" value="1"/>
</dbReference>
<evidence type="ECO:0000313" key="10">
    <source>
        <dbReference type="Proteomes" id="UP001628193"/>
    </source>
</evidence>
<dbReference type="InterPro" id="IPR011006">
    <property type="entry name" value="CheY-like_superfamily"/>
</dbReference>
<feature type="modified residue" description="4-aspartylphosphate" evidence="6">
    <location>
        <position position="61"/>
    </location>
</feature>
<dbReference type="PANTHER" id="PTHR32071:SF13">
    <property type="entry name" value="RESPONSE REGULATOR HSFA"/>
    <property type="match status" value="1"/>
</dbReference>
<dbReference type="InterPro" id="IPR025944">
    <property type="entry name" value="Sigma_54_int_dom_CS"/>
</dbReference>
<evidence type="ECO:0000259" key="8">
    <source>
        <dbReference type="PROSITE" id="PS50110"/>
    </source>
</evidence>
<evidence type="ECO:0000256" key="2">
    <source>
        <dbReference type="ARBA" id="ARBA00022840"/>
    </source>
</evidence>
<protein>
    <submittedName>
        <fullName evidence="9">Regulatory protein AtoC</fullName>
    </submittedName>
</protein>
<dbReference type="Pfam" id="PF02954">
    <property type="entry name" value="HTH_8"/>
    <property type="match status" value="1"/>
</dbReference>
<gene>
    <name evidence="9" type="primary">atoC_3</name>
    <name evidence="9" type="ORF">SIID45300_02016</name>
</gene>
<evidence type="ECO:0000256" key="4">
    <source>
        <dbReference type="ARBA" id="ARBA00023125"/>
    </source>
</evidence>
<dbReference type="InterPro" id="IPR027417">
    <property type="entry name" value="P-loop_NTPase"/>
</dbReference>
<dbReference type="Proteomes" id="UP001628193">
    <property type="component" value="Unassembled WGS sequence"/>
</dbReference>
<dbReference type="Gene3D" id="1.10.8.60">
    <property type="match status" value="1"/>
</dbReference>
<dbReference type="InterPro" id="IPR003593">
    <property type="entry name" value="AAA+_ATPase"/>
</dbReference>
<dbReference type="SMART" id="SM00382">
    <property type="entry name" value="AAA"/>
    <property type="match status" value="1"/>
</dbReference>
<evidence type="ECO:0000259" key="7">
    <source>
        <dbReference type="PROSITE" id="PS50045"/>
    </source>
</evidence>
<dbReference type="CDD" id="cd00009">
    <property type="entry name" value="AAA"/>
    <property type="match status" value="1"/>
</dbReference>
<dbReference type="PRINTS" id="PR01590">
    <property type="entry name" value="HTHFIS"/>
</dbReference>
<dbReference type="SUPFAM" id="SSF52540">
    <property type="entry name" value="P-loop containing nucleoside triphosphate hydrolases"/>
    <property type="match status" value="1"/>
</dbReference>
<keyword evidence="3" id="KW-0805">Transcription regulation</keyword>
<keyword evidence="4" id="KW-0238">DNA-binding</keyword>
<keyword evidence="5" id="KW-0804">Transcription</keyword>
<dbReference type="EMBL" id="BAAFGK010000004">
    <property type="protein sequence ID" value="GAB0057684.1"/>
    <property type="molecule type" value="Genomic_DNA"/>
</dbReference>
<keyword evidence="6" id="KW-0597">Phosphoprotein</keyword>
<dbReference type="InterPro" id="IPR002078">
    <property type="entry name" value="Sigma_54_int"/>
</dbReference>
<dbReference type="SUPFAM" id="SSF52172">
    <property type="entry name" value="CheY-like"/>
    <property type="match status" value="1"/>
</dbReference>
<dbReference type="PROSITE" id="PS00676">
    <property type="entry name" value="SIGMA54_INTERACT_2"/>
    <property type="match status" value="1"/>
</dbReference>
<dbReference type="InterPro" id="IPR002197">
    <property type="entry name" value="HTH_Fis"/>
</dbReference>
<dbReference type="Pfam" id="PF00158">
    <property type="entry name" value="Sigma54_activat"/>
    <property type="match status" value="1"/>
</dbReference>
<name>A0ABQ0C9X9_9PROT</name>
<evidence type="ECO:0000256" key="1">
    <source>
        <dbReference type="ARBA" id="ARBA00022741"/>
    </source>
</evidence>
<dbReference type="PROSITE" id="PS50110">
    <property type="entry name" value="RESPONSE_REGULATORY"/>
    <property type="match status" value="1"/>
</dbReference>
<keyword evidence="1" id="KW-0547">Nucleotide-binding</keyword>
<sequence>MNDGKLTGKPPVILVDDEEHVLNSLSLFLRGSGIKEVVTIGDSRDLMAMLARRKAMAVILDLFMPHLSGLELLPEIIRHHPEVPVVVVTASQEVETAVTCMREGAFDYLVKPVERTRFVTTVRRAVDTFLLRKEVHALKSYLIHGGLIHEEAFRPILTNSTQLKGIFQYIEAVAGSGETILITGETGVGKGLIAEAIHQVSGRSGAFVPLNVSGLDDAQFSETLFGHRKGAFPGADTNREGLVARASGGTLFLDEIGDLKPASQVKLLHLLQEQSYFPLGSDVPKPSNTRILTATNTDLRKMIAAGTFRQDLYYRLTSHRVEIPPLRERPEDIPLLLGFFTQEAARSMNKSVPNTPPQLLTLLGAHHFPGNVRELRALVHDAVALHSGGPTLSMESFHQAIRAHNHSNHATLERLEGGATPNAALFTSGPFPTLKEGIDAMVLEAMRRANNNQGIAATLLGITRQSLNRRLINMRTKHGSPDLDPLME</sequence>
<evidence type="ECO:0000256" key="6">
    <source>
        <dbReference type="PROSITE-ProRule" id="PRU00169"/>
    </source>
</evidence>
<dbReference type="PROSITE" id="PS00688">
    <property type="entry name" value="SIGMA54_INTERACT_3"/>
    <property type="match status" value="1"/>
</dbReference>
<proteinExistence type="predicted"/>
<reference evidence="9 10" key="1">
    <citation type="submission" date="2024-09" db="EMBL/GenBank/DDBJ databases">
        <title>Draft genome sequence of Candidatus Magnetaquicoccaceae bacterium FCR-1.</title>
        <authorList>
            <person name="Shimoshige H."/>
            <person name="Shimamura S."/>
            <person name="Taoka A."/>
            <person name="Kobayashi H."/>
            <person name="Maekawa T."/>
        </authorList>
    </citation>
    <scope>NUCLEOTIDE SEQUENCE [LARGE SCALE GENOMIC DNA]</scope>
    <source>
        <strain evidence="9 10">FCR-1</strain>
    </source>
</reference>
<dbReference type="InterPro" id="IPR001789">
    <property type="entry name" value="Sig_transdc_resp-reg_receiver"/>
</dbReference>
<evidence type="ECO:0000313" key="9">
    <source>
        <dbReference type="EMBL" id="GAB0057684.1"/>
    </source>
</evidence>
<evidence type="ECO:0000256" key="5">
    <source>
        <dbReference type="ARBA" id="ARBA00023163"/>
    </source>
</evidence>
<comment type="caution">
    <text evidence="9">The sequence shown here is derived from an EMBL/GenBank/DDBJ whole genome shotgun (WGS) entry which is preliminary data.</text>
</comment>
<dbReference type="InterPro" id="IPR025662">
    <property type="entry name" value="Sigma_54_int_dom_ATP-bd_1"/>
</dbReference>
<dbReference type="PROSITE" id="PS50045">
    <property type="entry name" value="SIGMA54_INTERACT_4"/>
    <property type="match status" value="1"/>
</dbReference>
<evidence type="ECO:0000256" key="3">
    <source>
        <dbReference type="ARBA" id="ARBA00023015"/>
    </source>
</evidence>
<keyword evidence="2" id="KW-0067">ATP-binding</keyword>
<dbReference type="Pfam" id="PF00072">
    <property type="entry name" value="Response_reg"/>
    <property type="match status" value="1"/>
</dbReference>
<dbReference type="Gene3D" id="3.40.50.2300">
    <property type="match status" value="1"/>
</dbReference>
<dbReference type="PROSITE" id="PS00675">
    <property type="entry name" value="SIGMA54_INTERACT_1"/>
    <property type="match status" value="1"/>
</dbReference>
<feature type="domain" description="Sigma-54 factor interaction" evidence="7">
    <location>
        <begin position="156"/>
        <end position="384"/>
    </location>
</feature>
<dbReference type="PANTHER" id="PTHR32071">
    <property type="entry name" value="TRANSCRIPTIONAL REGULATORY PROTEIN"/>
    <property type="match status" value="1"/>
</dbReference>
<organism evidence="9 10">
    <name type="scientific">Candidatus Magnetaquiglobus chichijimensis</name>
    <dbReference type="NCBI Taxonomy" id="3141448"/>
    <lineage>
        <taxon>Bacteria</taxon>
        <taxon>Pseudomonadati</taxon>
        <taxon>Pseudomonadota</taxon>
        <taxon>Magnetococcia</taxon>
        <taxon>Magnetococcales</taxon>
        <taxon>Candidatus Magnetaquicoccaceae</taxon>
        <taxon>Candidatus Magnetaquiglobus</taxon>
    </lineage>
</organism>
<dbReference type="RefSeq" id="WP_420905376.1">
    <property type="nucleotide sequence ID" value="NZ_BAAFGK010000004.1"/>
</dbReference>
<dbReference type="Pfam" id="PF25601">
    <property type="entry name" value="AAA_lid_14"/>
    <property type="match status" value="1"/>
</dbReference>
<dbReference type="Gene3D" id="3.40.50.300">
    <property type="entry name" value="P-loop containing nucleotide triphosphate hydrolases"/>
    <property type="match status" value="1"/>
</dbReference>
<feature type="domain" description="Response regulatory" evidence="8">
    <location>
        <begin position="11"/>
        <end position="126"/>
    </location>
</feature>